<protein>
    <submittedName>
        <fullName evidence="9">Cytochrome c</fullName>
    </submittedName>
</protein>
<keyword evidence="1" id="KW-0813">Transport</keyword>
<gene>
    <name evidence="9" type="ORF">M2319_003094</name>
</gene>
<evidence type="ECO:0000256" key="3">
    <source>
        <dbReference type="ARBA" id="ARBA00022723"/>
    </source>
</evidence>
<evidence type="ECO:0000256" key="2">
    <source>
        <dbReference type="ARBA" id="ARBA00022617"/>
    </source>
</evidence>
<feature type="region of interest" description="Disordered" evidence="7">
    <location>
        <begin position="179"/>
        <end position="268"/>
    </location>
</feature>
<dbReference type="PRINTS" id="PR00604">
    <property type="entry name" value="CYTCHRMECIAB"/>
</dbReference>
<evidence type="ECO:0000313" key="9">
    <source>
        <dbReference type="EMBL" id="MCW2308745.1"/>
    </source>
</evidence>
<dbReference type="PANTHER" id="PTHR11961">
    <property type="entry name" value="CYTOCHROME C"/>
    <property type="match status" value="1"/>
</dbReference>
<evidence type="ECO:0000256" key="5">
    <source>
        <dbReference type="ARBA" id="ARBA00023004"/>
    </source>
</evidence>
<evidence type="ECO:0000259" key="8">
    <source>
        <dbReference type="PROSITE" id="PS51007"/>
    </source>
</evidence>
<keyword evidence="5 6" id="KW-0408">Iron</keyword>
<dbReference type="Gene3D" id="1.10.760.10">
    <property type="entry name" value="Cytochrome c-like domain"/>
    <property type="match status" value="1"/>
</dbReference>
<evidence type="ECO:0000256" key="4">
    <source>
        <dbReference type="ARBA" id="ARBA00022982"/>
    </source>
</evidence>
<evidence type="ECO:0000313" key="10">
    <source>
        <dbReference type="Proteomes" id="UP001209755"/>
    </source>
</evidence>
<dbReference type="InterPro" id="IPR009056">
    <property type="entry name" value="Cyt_c-like_dom"/>
</dbReference>
<feature type="compositionally biased region" description="Low complexity" evidence="7">
    <location>
        <begin position="194"/>
        <end position="261"/>
    </location>
</feature>
<feature type="compositionally biased region" description="Acidic residues" evidence="7">
    <location>
        <begin position="183"/>
        <end position="193"/>
    </location>
</feature>
<keyword evidence="4" id="KW-0249">Electron transport</keyword>
<evidence type="ECO:0000256" key="6">
    <source>
        <dbReference type="PROSITE-ProRule" id="PRU00433"/>
    </source>
</evidence>
<evidence type="ECO:0000256" key="1">
    <source>
        <dbReference type="ARBA" id="ARBA00022448"/>
    </source>
</evidence>
<sequence length="268" mass="27499">MDSFTINKVIGSLLATLFVLFGLSFIAEFIFHEPAPETPGYAIAVPEPSDEPAAPAEEAPKADVLAMIADADPAAGEKVAKKCAACHTFEEGGDNKVGPNLYGIVGRKPGAHEGFSYSNAVHDYGAEHDWTYANLNAYLHNPKEAVPGNKMSFAGLKKPEDRADILAYLRTLAATPAPLPEVASDEAPAEEPAAEGASEEAAPAADSASETPADEPAAAESSDAPAEQPAAEESSPDSSPDSSSDSSGETSGEAAGDGDAPAAEEKTE</sequence>
<dbReference type="InterPro" id="IPR002327">
    <property type="entry name" value="Cyt_c_1A/1B"/>
</dbReference>
<dbReference type="InterPro" id="IPR036909">
    <property type="entry name" value="Cyt_c-like_dom_sf"/>
</dbReference>
<dbReference type="EMBL" id="JAOQNS010000009">
    <property type="protein sequence ID" value="MCW2308745.1"/>
    <property type="molecule type" value="Genomic_DNA"/>
</dbReference>
<proteinExistence type="predicted"/>
<dbReference type="SUPFAM" id="SSF46626">
    <property type="entry name" value="Cytochrome c"/>
    <property type="match status" value="1"/>
</dbReference>
<dbReference type="Pfam" id="PF00034">
    <property type="entry name" value="Cytochrom_C"/>
    <property type="match status" value="1"/>
</dbReference>
<dbReference type="PROSITE" id="PS51007">
    <property type="entry name" value="CYTC"/>
    <property type="match status" value="1"/>
</dbReference>
<feature type="domain" description="Cytochrome c" evidence="8">
    <location>
        <begin position="71"/>
        <end position="173"/>
    </location>
</feature>
<evidence type="ECO:0000256" key="7">
    <source>
        <dbReference type="SAM" id="MobiDB-lite"/>
    </source>
</evidence>
<dbReference type="RefSeq" id="WP_264602358.1">
    <property type="nucleotide sequence ID" value="NZ_JAOQNS010000009.1"/>
</dbReference>
<keyword evidence="2 6" id="KW-0349">Heme</keyword>
<comment type="caution">
    <text evidence="9">The sequence shown here is derived from an EMBL/GenBank/DDBJ whole genome shotgun (WGS) entry which is preliminary data.</text>
</comment>
<reference evidence="10" key="1">
    <citation type="submission" date="2023-07" db="EMBL/GenBank/DDBJ databases">
        <title>Genome sequencing of Purple Non-Sulfur Bacteria from various extreme environments.</title>
        <authorList>
            <person name="Mayer M."/>
        </authorList>
    </citation>
    <scope>NUCLEOTIDE SEQUENCE [LARGE SCALE GENOMIC DNA]</scope>
    <source>
        <strain evidence="10">DSM 17935</strain>
    </source>
</reference>
<keyword evidence="3 6" id="KW-0479">Metal-binding</keyword>
<organism evidence="9 10">
    <name type="scientific">Rhodobium gokarnense</name>
    <dbReference type="NCBI Taxonomy" id="364296"/>
    <lineage>
        <taxon>Bacteria</taxon>
        <taxon>Pseudomonadati</taxon>
        <taxon>Pseudomonadota</taxon>
        <taxon>Alphaproteobacteria</taxon>
        <taxon>Hyphomicrobiales</taxon>
        <taxon>Rhodobiaceae</taxon>
        <taxon>Rhodobium</taxon>
    </lineage>
</organism>
<dbReference type="Proteomes" id="UP001209755">
    <property type="component" value="Unassembled WGS sequence"/>
</dbReference>
<name>A0ABT3HEB8_9HYPH</name>
<keyword evidence="10" id="KW-1185">Reference proteome</keyword>
<accession>A0ABT3HEB8</accession>